<dbReference type="AlphaFoldDB" id="A0A2J6QJJ7"/>
<dbReference type="STRING" id="1745343.A0A2J6QJJ7"/>
<feature type="domain" description="DUF8212" evidence="2">
    <location>
        <begin position="227"/>
        <end position="333"/>
    </location>
</feature>
<feature type="domain" description="Heterokaryon incompatibility" evidence="1">
    <location>
        <begin position="22"/>
        <end position="108"/>
    </location>
</feature>
<evidence type="ECO:0000259" key="1">
    <source>
        <dbReference type="Pfam" id="PF06985"/>
    </source>
</evidence>
<protein>
    <submittedName>
        <fullName evidence="3">HET-domain-containing protein</fullName>
    </submittedName>
</protein>
<dbReference type="PANTHER" id="PTHR10622:SF12">
    <property type="entry name" value="HET DOMAIN-CONTAINING PROTEIN"/>
    <property type="match status" value="1"/>
</dbReference>
<organism evidence="3 4">
    <name type="scientific">Hyaloscypha hepaticicola</name>
    <dbReference type="NCBI Taxonomy" id="2082293"/>
    <lineage>
        <taxon>Eukaryota</taxon>
        <taxon>Fungi</taxon>
        <taxon>Dikarya</taxon>
        <taxon>Ascomycota</taxon>
        <taxon>Pezizomycotina</taxon>
        <taxon>Leotiomycetes</taxon>
        <taxon>Helotiales</taxon>
        <taxon>Hyaloscyphaceae</taxon>
        <taxon>Hyaloscypha</taxon>
    </lineage>
</organism>
<sequence length="579" mass="66941">MRLIETSTLQLKDFIGLEIPQYAILSHTWGTDEVTLQEFTSPVKGTKSKKGYHKIQRAYSLAQSESLDYAWVDTCCIDKTSSAELTESINSMFEWYKRSTVCYTYLSDIPPRAPSAKDTLTDEELGACRWFTRGWTLQELIAPEHLVFFDQDWNPRGTKESLVHVLSKITGVDEGVLRDRERMASQSVAMKMSWASARETTRFEDTAYCLLGIFNVNMPLFYGEAENAFTRLQHEILKSSTDLSIFGWCTELTPLLKTQDTPAPSNEHYQDGYYSILAPSPKEFGASKLTVETTSLLEYTVTNLGIRIDCSLLELCMNECEPLSRCHCNPESRKYLFDIPSRAYQTKLFPKGWGVLLEKVEPDYFIRSSSRLIHTYLSGAGMRRTRRRPIYFETAPPRFEPTVLDVLRPIGVQAPSLEIDLVAPESGWDFSKRCFLTRWTSNEQPWGLVEFRIPKERLQYASHDIGFCVLFEFYSRDILILDDHKLNKSTGAIFRDGENWMFREVFEHLYSSGDMRQKICRERVMREFAFLDRWQSIKYRKKVRVVANISEAGYGRWSLMLTVNWGVVSWNSSLRVADK</sequence>
<dbReference type="PANTHER" id="PTHR10622">
    <property type="entry name" value="HET DOMAIN-CONTAINING PROTEIN"/>
    <property type="match status" value="1"/>
</dbReference>
<dbReference type="Proteomes" id="UP000235672">
    <property type="component" value="Unassembled WGS sequence"/>
</dbReference>
<evidence type="ECO:0000313" key="4">
    <source>
        <dbReference type="Proteomes" id="UP000235672"/>
    </source>
</evidence>
<dbReference type="Pfam" id="PF06985">
    <property type="entry name" value="HET"/>
    <property type="match status" value="1"/>
</dbReference>
<name>A0A2J6QJJ7_9HELO</name>
<dbReference type="InterPro" id="IPR058525">
    <property type="entry name" value="DUF8212"/>
</dbReference>
<reference evidence="3 4" key="1">
    <citation type="submission" date="2016-05" db="EMBL/GenBank/DDBJ databases">
        <title>A degradative enzymes factory behind the ericoid mycorrhizal symbiosis.</title>
        <authorList>
            <consortium name="DOE Joint Genome Institute"/>
            <person name="Martino E."/>
            <person name="Morin E."/>
            <person name="Grelet G."/>
            <person name="Kuo A."/>
            <person name="Kohler A."/>
            <person name="Daghino S."/>
            <person name="Barry K."/>
            <person name="Choi C."/>
            <person name="Cichocki N."/>
            <person name="Clum A."/>
            <person name="Copeland A."/>
            <person name="Hainaut M."/>
            <person name="Haridas S."/>
            <person name="Labutti K."/>
            <person name="Lindquist E."/>
            <person name="Lipzen A."/>
            <person name="Khouja H.-R."/>
            <person name="Murat C."/>
            <person name="Ohm R."/>
            <person name="Olson A."/>
            <person name="Spatafora J."/>
            <person name="Veneault-Fourrey C."/>
            <person name="Henrissat B."/>
            <person name="Grigoriev I."/>
            <person name="Martin F."/>
            <person name="Perotto S."/>
        </authorList>
    </citation>
    <scope>NUCLEOTIDE SEQUENCE [LARGE SCALE GENOMIC DNA]</scope>
    <source>
        <strain evidence="3 4">UAMH 7357</strain>
    </source>
</reference>
<keyword evidence="4" id="KW-1185">Reference proteome</keyword>
<accession>A0A2J6QJJ7</accession>
<dbReference type="InterPro" id="IPR010730">
    <property type="entry name" value="HET"/>
</dbReference>
<evidence type="ECO:0000313" key="3">
    <source>
        <dbReference type="EMBL" id="PMD26433.1"/>
    </source>
</evidence>
<evidence type="ECO:0000259" key="2">
    <source>
        <dbReference type="Pfam" id="PF26640"/>
    </source>
</evidence>
<dbReference type="OrthoDB" id="437457at2759"/>
<gene>
    <name evidence="3" type="ORF">NA56DRAFT_592336</name>
</gene>
<dbReference type="Pfam" id="PF26640">
    <property type="entry name" value="DUF8212"/>
    <property type="match status" value="1"/>
</dbReference>
<proteinExistence type="predicted"/>
<dbReference type="EMBL" id="KZ613468">
    <property type="protein sequence ID" value="PMD26433.1"/>
    <property type="molecule type" value="Genomic_DNA"/>
</dbReference>